<dbReference type="EMBL" id="JAUSQU010000001">
    <property type="protein sequence ID" value="MDP9849906.1"/>
    <property type="molecule type" value="Genomic_DNA"/>
</dbReference>
<dbReference type="InterPro" id="IPR052712">
    <property type="entry name" value="Acid_resist_chaperone_HdeD"/>
</dbReference>
<dbReference type="Pfam" id="PF03729">
    <property type="entry name" value="DUF308"/>
    <property type="match status" value="1"/>
</dbReference>
<evidence type="ECO:0000256" key="1">
    <source>
        <dbReference type="SAM" id="Phobius"/>
    </source>
</evidence>
<comment type="caution">
    <text evidence="2">The sequence shown here is derived from an EMBL/GenBank/DDBJ whole genome shotgun (WGS) entry which is preliminary data.</text>
</comment>
<dbReference type="InterPro" id="IPR005325">
    <property type="entry name" value="DUF308_memb"/>
</dbReference>
<evidence type="ECO:0000313" key="2">
    <source>
        <dbReference type="EMBL" id="MDP9849906.1"/>
    </source>
</evidence>
<feature type="transmembrane region" description="Helical" evidence="1">
    <location>
        <begin position="7"/>
        <end position="27"/>
    </location>
</feature>
<feature type="transmembrane region" description="Helical" evidence="1">
    <location>
        <begin position="119"/>
        <end position="139"/>
    </location>
</feature>
<reference evidence="2 3" key="1">
    <citation type="submission" date="2023-07" db="EMBL/GenBank/DDBJ databases">
        <title>Sequencing the genomes of 1000 actinobacteria strains.</title>
        <authorList>
            <person name="Klenk H.-P."/>
        </authorList>
    </citation>
    <scope>NUCLEOTIDE SEQUENCE [LARGE SCALE GENOMIC DNA]</scope>
    <source>
        <strain evidence="2 3">DSM 46740</strain>
    </source>
</reference>
<keyword evidence="1" id="KW-0472">Membrane</keyword>
<dbReference type="PANTHER" id="PTHR34989">
    <property type="entry name" value="PROTEIN HDED"/>
    <property type="match status" value="1"/>
</dbReference>
<feature type="transmembrane region" description="Helical" evidence="1">
    <location>
        <begin position="33"/>
        <end position="50"/>
    </location>
</feature>
<dbReference type="RefSeq" id="WP_307568004.1">
    <property type="nucleotide sequence ID" value="NZ_JAUSQU010000001.1"/>
</dbReference>
<sequence>MEELARTWWVYLIRGLCALLFGLLALIWPGITLYALVVVFGVYAIANGVFELFSSGRGGARSWMVVSGVGSILIGAAVLLWPGITALVLLLLIAAWAVVVGILEIVAAIRLRRVAAGEWTFVVSGALAVLFGVLLFLWPVASAMAVLWLIGVMAILYGISLVAMAFRLRGVGFHRPGTSERPHPV</sequence>
<proteinExistence type="predicted"/>
<keyword evidence="1" id="KW-1133">Transmembrane helix</keyword>
<feature type="transmembrane region" description="Helical" evidence="1">
    <location>
        <begin position="87"/>
        <end position="107"/>
    </location>
</feature>
<organism evidence="2 3">
    <name type="scientific">Streptosporangium lutulentum</name>
    <dbReference type="NCBI Taxonomy" id="1461250"/>
    <lineage>
        <taxon>Bacteria</taxon>
        <taxon>Bacillati</taxon>
        <taxon>Actinomycetota</taxon>
        <taxon>Actinomycetes</taxon>
        <taxon>Streptosporangiales</taxon>
        <taxon>Streptosporangiaceae</taxon>
        <taxon>Streptosporangium</taxon>
    </lineage>
</organism>
<dbReference type="Proteomes" id="UP001225356">
    <property type="component" value="Unassembled WGS sequence"/>
</dbReference>
<keyword evidence="1" id="KW-0812">Transmembrane</keyword>
<feature type="transmembrane region" description="Helical" evidence="1">
    <location>
        <begin position="145"/>
        <end position="166"/>
    </location>
</feature>
<keyword evidence="3" id="KW-1185">Reference proteome</keyword>
<protein>
    <submittedName>
        <fullName evidence="2">Uncharacterized membrane protein HdeD (DUF308 family)</fullName>
    </submittedName>
</protein>
<dbReference type="PANTHER" id="PTHR34989:SF1">
    <property type="entry name" value="PROTEIN HDED"/>
    <property type="match status" value="1"/>
</dbReference>
<accession>A0ABT9QU27</accession>
<feature type="transmembrane region" description="Helical" evidence="1">
    <location>
        <begin position="62"/>
        <end position="81"/>
    </location>
</feature>
<name>A0ABT9QU27_9ACTN</name>
<gene>
    <name evidence="2" type="ORF">J2853_009117</name>
</gene>
<evidence type="ECO:0000313" key="3">
    <source>
        <dbReference type="Proteomes" id="UP001225356"/>
    </source>
</evidence>